<evidence type="ECO:0000313" key="2">
    <source>
        <dbReference type="EMBL" id="GBM96073.1"/>
    </source>
</evidence>
<accession>A0A4Y2K080</accession>
<dbReference type="AlphaFoldDB" id="A0A4Y2K080"/>
<evidence type="ECO:0008006" key="4">
    <source>
        <dbReference type="Google" id="ProtNLM"/>
    </source>
</evidence>
<feature type="signal peptide" evidence="1">
    <location>
        <begin position="1"/>
        <end position="15"/>
    </location>
</feature>
<dbReference type="EMBL" id="BGPR01112770">
    <property type="protein sequence ID" value="GBM96073.1"/>
    <property type="molecule type" value="Genomic_DNA"/>
</dbReference>
<evidence type="ECO:0000313" key="3">
    <source>
        <dbReference type="Proteomes" id="UP000499080"/>
    </source>
</evidence>
<evidence type="ECO:0000256" key="1">
    <source>
        <dbReference type="SAM" id="SignalP"/>
    </source>
</evidence>
<gene>
    <name evidence="2" type="ORF">AVEN_112693_1</name>
</gene>
<keyword evidence="3" id="KW-1185">Reference proteome</keyword>
<feature type="chain" id="PRO_5021350017" description="Secreted protein" evidence="1">
    <location>
        <begin position="16"/>
        <end position="119"/>
    </location>
</feature>
<protein>
    <recommendedName>
        <fullName evidence="4">Secreted protein</fullName>
    </recommendedName>
</protein>
<reference evidence="2 3" key="1">
    <citation type="journal article" date="2019" name="Sci. Rep.">
        <title>Orb-weaving spider Araneus ventricosus genome elucidates the spidroin gene catalogue.</title>
        <authorList>
            <person name="Kono N."/>
            <person name="Nakamura H."/>
            <person name="Ohtoshi R."/>
            <person name="Moran D.A.P."/>
            <person name="Shinohara A."/>
            <person name="Yoshida Y."/>
            <person name="Fujiwara M."/>
            <person name="Mori M."/>
            <person name="Tomita M."/>
            <person name="Arakawa K."/>
        </authorList>
    </citation>
    <scope>NUCLEOTIDE SEQUENCE [LARGE SCALE GENOMIC DNA]</scope>
</reference>
<dbReference type="Proteomes" id="UP000499080">
    <property type="component" value="Unassembled WGS sequence"/>
</dbReference>
<organism evidence="2 3">
    <name type="scientific">Araneus ventricosus</name>
    <name type="common">Orbweaver spider</name>
    <name type="synonym">Epeira ventricosa</name>
    <dbReference type="NCBI Taxonomy" id="182803"/>
    <lineage>
        <taxon>Eukaryota</taxon>
        <taxon>Metazoa</taxon>
        <taxon>Ecdysozoa</taxon>
        <taxon>Arthropoda</taxon>
        <taxon>Chelicerata</taxon>
        <taxon>Arachnida</taxon>
        <taxon>Araneae</taxon>
        <taxon>Araneomorphae</taxon>
        <taxon>Entelegynae</taxon>
        <taxon>Araneoidea</taxon>
        <taxon>Araneidae</taxon>
        <taxon>Araneus</taxon>
    </lineage>
</organism>
<sequence length="119" mass="13072">MSLLRCRVFFASVFACAFRNEGYQASATEAETAVRGGQVNPGQSVRPGYQGRVGVVLHGYRTLQESSSNLYQERGHVIPLKQACGTYHPQPVVRVPLGVRERQVGLRELKVGNDGPKET</sequence>
<name>A0A4Y2K080_ARAVE</name>
<proteinExistence type="predicted"/>
<comment type="caution">
    <text evidence="2">The sequence shown here is derived from an EMBL/GenBank/DDBJ whole genome shotgun (WGS) entry which is preliminary data.</text>
</comment>
<keyword evidence="1" id="KW-0732">Signal</keyword>